<protein>
    <recommendedName>
        <fullName evidence="3">DUF3006 domain-containing protein</fullName>
    </recommendedName>
</protein>
<proteinExistence type="predicted"/>
<dbReference type="AlphaFoldDB" id="A0A1I0AHN3"/>
<name>A0A1I0AHN3_9BACI</name>
<evidence type="ECO:0000313" key="1">
    <source>
        <dbReference type="EMBL" id="SES93355.1"/>
    </source>
</evidence>
<accession>A0A1I0AHN3</accession>
<sequence>MLGVLDRIEDNKHAVILIEELNEELIIAKEKLPEGSNVHTYFNLVQGEDGKLTIHSINEKATQEAEQQTSDIMAKLRAKKTGSKFKKK</sequence>
<reference evidence="1 2" key="1">
    <citation type="submission" date="2016-10" db="EMBL/GenBank/DDBJ databases">
        <authorList>
            <person name="de Groot N.N."/>
        </authorList>
    </citation>
    <scope>NUCLEOTIDE SEQUENCE [LARGE SCALE GENOMIC DNA]</scope>
    <source>
        <strain evidence="1 2">IBRC-M 10780</strain>
    </source>
</reference>
<organism evidence="1 2">
    <name type="scientific">Oceanobacillus limi</name>
    <dbReference type="NCBI Taxonomy" id="930131"/>
    <lineage>
        <taxon>Bacteria</taxon>
        <taxon>Bacillati</taxon>
        <taxon>Bacillota</taxon>
        <taxon>Bacilli</taxon>
        <taxon>Bacillales</taxon>
        <taxon>Bacillaceae</taxon>
        <taxon>Oceanobacillus</taxon>
    </lineage>
</organism>
<evidence type="ECO:0000313" key="2">
    <source>
        <dbReference type="Proteomes" id="UP000198618"/>
    </source>
</evidence>
<keyword evidence="2" id="KW-1185">Reference proteome</keyword>
<dbReference type="STRING" id="930131.SAMN05216389_103239"/>
<dbReference type="RefSeq" id="WP_170840670.1">
    <property type="nucleotide sequence ID" value="NZ_FOHE01000003.1"/>
</dbReference>
<evidence type="ECO:0008006" key="3">
    <source>
        <dbReference type="Google" id="ProtNLM"/>
    </source>
</evidence>
<dbReference type="EMBL" id="FOHE01000003">
    <property type="protein sequence ID" value="SES93355.1"/>
    <property type="molecule type" value="Genomic_DNA"/>
</dbReference>
<dbReference type="InterPro" id="IPR021377">
    <property type="entry name" value="DUF3006"/>
</dbReference>
<dbReference type="Proteomes" id="UP000198618">
    <property type="component" value="Unassembled WGS sequence"/>
</dbReference>
<gene>
    <name evidence="1" type="ORF">SAMN05216389_103239</name>
</gene>
<dbReference type="Pfam" id="PF11213">
    <property type="entry name" value="DUF3006"/>
    <property type="match status" value="1"/>
</dbReference>